<comment type="caution">
    <text evidence="3">The sequence shown here is derived from an EMBL/GenBank/DDBJ whole genome shotgun (WGS) entry which is preliminary data.</text>
</comment>
<evidence type="ECO:0000313" key="3">
    <source>
        <dbReference type="EMBL" id="KAK7040300.1"/>
    </source>
</evidence>
<dbReference type="AlphaFoldDB" id="A0AAW0CN93"/>
<feature type="transmembrane region" description="Helical" evidence="2">
    <location>
        <begin position="249"/>
        <end position="273"/>
    </location>
</feature>
<dbReference type="EMBL" id="JAYKXP010000037">
    <property type="protein sequence ID" value="KAK7040300.1"/>
    <property type="molecule type" value="Genomic_DNA"/>
</dbReference>
<dbReference type="Proteomes" id="UP001383192">
    <property type="component" value="Unassembled WGS sequence"/>
</dbReference>
<accession>A0AAW0CN93</accession>
<name>A0AAW0CN93_9AGAR</name>
<evidence type="ECO:0000256" key="1">
    <source>
        <dbReference type="SAM" id="MobiDB-lite"/>
    </source>
</evidence>
<evidence type="ECO:0000256" key="2">
    <source>
        <dbReference type="SAM" id="Phobius"/>
    </source>
</evidence>
<gene>
    <name evidence="3" type="ORF">VNI00_009768</name>
</gene>
<reference evidence="3 4" key="1">
    <citation type="submission" date="2024-01" db="EMBL/GenBank/DDBJ databases">
        <title>A draft genome for a cacao thread blight-causing isolate of Paramarasmius palmivorus.</title>
        <authorList>
            <person name="Baruah I.K."/>
            <person name="Bukari Y."/>
            <person name="Amoako-Attah I."/>
            <person name="Meinhardt L.W."/>
            <person name="Bailey B.A."/>
            <person name="Cohen S.P."/>
        </authorList>
    </citation>
    <scope>NUCLEOTIDE SEQUENCE [LARGE SCALE GENOMIC DNA]</scope>
    <source>
        <strain evidence="3 4">GH-12</strain>
    </source>
</reference>
<keyword evidence="2" id="KW-0472">Membrane</keyword>
<keyword evidence="2" id="KW-0812">Transmembrane</keyword>
<sequence>MQHTDETPSCASTCLPETPQSGSDLPLILPSKEEKWKFWDSIFDMHLRWGSSFAWSPPNSSFLRSLEEPSWGSDEQELEVGEQDKPELLEHGLGLLALEDAAQSEQFGTEDESEERFNFFESDMGSTPISEDPEDISELPIITNGFFQDTNEGASPEEVRRRQIDDLRERLQEDPRYQYYRIMRPGDEETVLEELDYLHERTVTVNEGTFCVTLNNTLVYSVDDPDEVEDSHATPVEPPRQKPWGLAMATGYISLITLVMAILPAMVLLFPVWSESL</sequence>
<evidence type="ECO:0000313" key="4">
    <source>
        <dbReference type="Proteomes" id="UP001383192"/>
    </source>
</evidence>
<proteinExistence type="predicted"/>
<protein>
    <submittedName>
        <fullName evidence="3">Uncharacterized protein</fullName>
    </submittedName>
</protein>
<organism evidence="3 4">
    <name type="scientific">Paramarasmius palmivorus</name>
    <dbReference type="NCBI Taxonomy" id="297713"/>
    <lineage>
        <taxon>Eukaryota</taxon>
        <taxon>Fungi</taxon>
        <taxon>Dikarya</taxon>
        <taxon>Basidiomycota</taxon>
        <taxon>Agaricomycotina</taxon>
        <taxon>Agaricomycetes</taxon>
        <taxon>Agaricomycetidae</taxon>
        <taxon>Agaricales</taxon>
        <taxon>Marasmiineae</taxon>
        <taxon>Marasmiaceae</taxon>
        <taxon>Paramarasmius</taxon>
    </lineage>
</organism>
<keyword evidence="2" id="KW-1133">Transmembrane helix</keyword>
<feature type="region of interest" description="Disordered" evidence="1">
    <location>
        <begin position="1"/>
        <end position="26"/>
    </location>
</feature>
<keyword evidence="4" id="KW-1185">Reference proteome</keyword>